<dbReference type="InterPro" id="IPR048667">
    <property type="entry name" value="Imm5-like"/>
</dbReference>
<dbReference type="AlphaFoldDB" id="A0A1Q2CR70"/>
<protein>
    <recommendedName>
        <fullName evidence="1">Imm-5-like domain-containing protein</fullName>
    </recommendedName>
</protein>
<evidence type="ECO:0000313" key="3">
    <source>
        <dbReference type="Proteomes" id="UP000188145"/>
    </source>
</evidence>
<name>A0A1Q2CR70_9ACTN</name>
<keyword evidence="3" id="KW-1185">Reference proteome</keyword>
<dbReference type="OrthoDB" id="166981at2"/>
<accession>A0A1Q2CR70</accession>
<proteinExistence type="predicted"/>
<dbReference type="Pfam" id="PF21805">
    <property type="entry name" value="Imm5_like"/>
    <property type="match status" value="1"/>
</dbReference>
<reference evidence="3" key="1">
    <citation type="submission" date="2017-02" db="EMBL/GenBank/DDBJ databases">
        <title>Tessaracoccus aquaemaris sp. nov., isolated from the intestine of a Korean rockfish, Sebastes schlegelii, in a marine aquaculture pond.</title>
        <authorList>
            <person name="Tak E.J."/>
            <person name="Bae J.-W."/>
        </authorList>
    </citation>
    <scope>NUCLEOTIDE SEQUENCE [LARGE SCALE GENOMIC DNA]</scope>
    <source>
        <strain evidence="3">NSG39</strain>
    </source>
</reference>
<feature type="domain" description="Imm-5-like" evidence="1">
    <location>
        <begin position="16"/>
        <end position="92"/>
    </location>
</feature>
<dbReference type="STRING" id="1332264.BW730_15070"/>
<dbReference type="EMBL" id="CP019606">
    <property type="protein sequence ID" value="AQP48628.1"/>
    <property type="molecule type" value="Genomic_DNA"/>
</dbReference>
<dbReference type="Proteomes" id="UP000188145">
    <property type="component" value="Chromosome"/>
</dbReference>
<evidence type="ECO:0000259" key="1">
    <source>
        <dbReference type="Pfam" id="PF21805"/>
    </source>
</evidence>
<evidence type="ECO:0000313" key="2">
    <source>
        <dbReference type="EMBL" id="AQP48628.1"/>
    </source>
</evidence>
<sequence>MGTKHPPIELSLAEIRAVSDFALRCAERVLPLFAEAFPDDPRPALAILAGHRFADGGPRETGLRRVAMDAWRAGREATAEDHARAGHAAFSASSAGASAFLHPFAEEHQVKHILGAGGHAVCALELDDLDAQDGIDWVDSLADDVVREVLRRLPPAPPKGGRVGAVVRRLDAQLRGSGGAEPTEQDADTGA</sequence>
<dbReference type="KEGG" id="tes:BW730_15070"/>
<gene>
    <name evidence="2" type="ORF">BW730_15070</name>
</gene>
<organism evidence="2 3">
    <name type="scientific">Tessaracoccus aquimaris</name>
    <dbReference type="NCBI Taxonomy" id="1332264"/>
    <lineage>
        <taxon>Bacteria</taxon>
        <taxon>Bacillati</taxon>
        <taxon>Actinomycetota</taxon>
        <taxon>Actinomycetes</taxon>
        <taxon>Propionibacteriales</taxon>
        <taxon>Propionibacteriaceae</taxon>
        <taxon>Tessaracoccus</taxon>
    </lineage>
</organism>
<dbReference type="RefSeq" id="WP_077686970.1">
    <property type="nucleotide sequence ID" value="NZ_CP019606.1"/>
</dbReference>